<feature type="non-terminal residue" evidence="2">
    <location>
        <position position="851"/>
    </location>
</feature>
<dbReference type="Proteomes" id="UP000722791">
    <property type="component" value="Unassembled WGS sequence"/>
</dbReference>
<dbReference type="EMBL" id="BNCQ01000066">
    <property type="protein sequence ID" value="GIM15557.1"/>
    <property type="molecule type" value="Genomic_DNA"/>
</dbReference>
<reference evidence="2" key="1">
    <citation type="journal article" date="2021" name="Proc. Natl. Acad. Sci. U.S.A.">
        <title>Three genomes in the algal genus Volvox reveal the fate of a haploid sex-determining region after a transition to homothallism.</title>
        <authorList>
            <person name="Yamamoto K."/>
            <person name="Hamaji T."/>
            <person name="Kawai-Toyooka H."/>
            <person name="Matsuzaki R."/>
            <person name="Takahashi F."/>
            <person name="Nishimura Y."/>
            <person name="Kawachi M."/>
            <person name="Noguchi H."/>
            <person name="Minakuchi Y."/>
            <person name="Umen J.G."/>
            <person name="Toyoda A."/>
            <person name="Nozaki H."/>
        </authorList>
    </citation>
    <scope>NUCLEOTIDE SEQUENCE</scope>
    <source>
        <strain evidence="2">NIES-3785</strain>
    </source>
</reference>
<feature type="region of interest" description="Disordered" evidence="1">
    <location>
        <begin position="355"/>
        <end position="419"/>
    </location>
</feature>
<accession>A0A8J4LZ85</accession>
<feature type="region of interest" description="Disordered" evidence="1">
    <location>
        <begin position="631"/>
        <end position="691"/>
    </location>
</feature>
<evidence type="ECO:0000313" key="3">
    <source>
        <dbReference type="Proteomes" id="UP000722791"/>
    </source>
</evidence>
<feature type="region of interest" description="Disordered" evidence="1">
    <location>
        <begin position="579"/>
        <end position="601"/>
    </location>
</feature>
<sequence>QGTEWTWFIEKVLVPYQLFGESYGPNRKRSSDGGLLLAGAAGAAADSRTVNFVRQLQERRQGILTGATITAVGKDGGGGDAAFADGSSRGSFTAIPSFDKPAPKAIASSDVTSATPDTGAVATVTGAEAAGGSDTKLPATLQGSRTSEALSAAESGVTAFHGATVNATINTTAAAAAVPTGTTLMSTAWGPGPISAPAAAAADPGILSATTVPYPSAGQSVRTWSSRIRRSLVAAKPGTDAAFSATGTASGAADSFTLTNETQNSSLQSQLMLLLPGMAVPSTDQKPGYVAVQPNAGGFSATAAATAGGAAVAKSAGGRGGSGSIPPAAVSSSRPCSTDSIASSLQLMRLGTAGSASIRGDQPPPPPQQPSQPPQQLQPPQPPLLQLVQQAGFSNGSDRGDQQHQRTSGDVQEPLSPPAVRRQLVRGGDGVGSSRRLLRNVSDLLVNILDRILGGGGAAAAATAASPGDAGVPTRENSFQIRVQCHVAQDQVQGGLESHAGNAAGTEHLMGARRRMSAQQATSYLHSITQDVAMGPVAVDDGVPWAGVNRAGDSECDSAGMLGKGLAGLGLEKVEAQSPDGLTAPAPAPAAAEPTATSTMPLAAGGVSSAAVRRLRRSEGSNPPTRWLTTVQSIKHADGADDVGGASDKERASGGSTGSTRTALGAAGFLPEGLTDDGSKGGGGGIPSLILHRCRSRGNGRPFSGVDGGGATSSHSVPRLSHDATEFVVSPLSPSRLLLSRNAGCAPSSHSYDGGDTCGTVGGAPPAIAMTDTAFRSPAVEPQALLHSKYLPSQVASSSRADMRTQLQSSLILLAGVLGVDLPKKTSCSSGPAVAAPTPSPMMGAGLNFQS</sequence>
<gene>
    <name evidence="2" type="ORF">Vretimale_18294</name>
</gene>
<feature type="compositionally biased region" description="Polar residues" evidence="1">
    <location>
        <begin position="330"/>
        <end position="339"/>
    </location>
</feature>
<feature type="compositionally biased region" description="Pro residues" evidence="1">
    <location>
        <begin position="362"/>
        <end position="383"/>
    </location>
</feature>
<organism evidence="2 3">
    <name type="scientific">Volvox reticuliferus</name>
    <dbReference type="NCBI Taxonomy" id="1737510"/>
    <lineage>
        <taxon>Eukaryota</taxon>
        <taxon>Viridiplantae</taxon>
        <taxon>Chlorophyta</taxon>
        <taxon>core chlorophytes</taxon>
        <taxon>Chlorophyceae</taxon>
        <taxon>CS clade</taxon>
        <taxon>Chlamydomonadales</taxon>
        <taxon>Volvocaceae</taxon>
        <taxon>Volvox</taxon>
    </lineage>
</organism>
<comment type="caution">
    <text evidence="2">The sequence shown here is derived from an EMBL/GenBank/DDBJ whole genome shotgun (WGS) entry which is preliminary data.</text>
</comment>
<feature type="region of interest" description="Disordered" evidence="1">
    <location>
        <begin position="313"/>
        <end position="339"/>
    </location>
</feature>
<dbReference type="AlphaFoldDB" id="A0A8J4LZ85"/>
<protein>
    <submittedName>
        <fullName evidence="2">Uncharacterized protein</fullName>
    </submittedName>
</protein>
<proteinExistence type="predicted"/>
<evidence type="ECO:0000313" key="2">
    <source>
        <dbReference type="EMBL" id="GIM15557.1"/>
    </source>
</evidence>
<feature type="compositionally biased region" description="Low complexity" evidence="1">
    <location>
        <begin position="583"/>
        <end position="599"/>
    </location>
</feature>
<name>A0A8J4LZ85_9CHLO</name>
<evidence type="ECO:0000256" key="1">
    <source>
        <dbReference type="SAM" id="MobiDB-lite"/>
    </source>
</evidence>
<feature type="non-terminal residue" evidence="2">
    <location>
        <position position="1"/>
    </location>
</feature>